<dbReference type="EMBL" id="SNRW01018554">
    <property type="protein sequence ID" value="KAA6367226.1"/>
    <property type="molecule type" value="Genomic_DNA"/>
</dbReference>
<reference evidence="2 3" key="1">
    <citation type="submission" date="2019-03" db="EMBL/GenBank/DDBJ databases">
        <title>Single cell metagenomics reveals metabolic interactions within the superorganism composed of flagellate Streblomastix strix and complex community of Bacteroidetes bacteria on its surface.</title>
        <authorList>
            <person name="Treitli S.C."/>
            <person name="Kolisko M."/>
            <person name="Husnik F."/>
            <person name="Keeling P."/>
            <person name="Hampl V."/>
        </authorList>
    </citation>
    <scope>NUCLEOTIDE SEQUENCE [LARGE SCALE GENOMIC DNA]</scope>
    <source>
        <strain evidence="2">ST1C</strain>
    </source>
</reference>
<gene>
    <name evidence="2" type="ORF">EZS28_037247</name>
</gene>
<protein>
    <submittedName>
        <fullName evidence="2">Uncharacterized protein</fullName>
    </submittedName>
</protein>
<dbReference type="Proteomes" id="UP000324800">
    <property type="component" value="Unassembled WGS sequence"/>
</dbReference>
<name>A0A5J4U8L7_9EUKA</name>
<feature type="compositionally biased region" description="Acidic residues" evidence="1">
    <location>
        <begin position="206"/>
        <end position="219"/>
    </location>
</feature>
<sequence length="219" mass="25183">MVNIMRQKELQESKKIYWWSDGGKSFRNKELLTSLVSKSNPLFPGHTFVVNYFVPSHGKNDCDSVFGMYSSILKNNLPEEGIESFQELLNFFKRETQIMQRNSKSKSSAPHQFFEFSCDQLDNTAQKLQIKGFMAYLQFQVVDGQLVGSQLSDSTDQVILSSEMKEKEEAISNKMKTSTVNDSNLTNYFQELEDQIKHLTSINPDQQEEDADQSSDEEE</sequence>
<dbReference type="AlphaFoldDB" id="A0A5J4U8L7"/>
<comment type="caution">
    <text evidence="2">The sequence shown here is derived from an EMBL/GenBank/DDBJ whole genome shotgun (WGS) entry which is preliminary data.</text>
</comment>
<evidence type="ECO:0000313" key="3">
    <source>
        <dbReference type="Proteomes" id="UP000324800"/>
    </source>
</evidence>
<evidence type="ECO:0000313" key="2">
    <source>
        <dbReference type="EMBL" id="KAA6367226.1"/>
    </source>
</evidence>
<accession>A0A5J4U8L7</accession>
<organism evidence="2 3">
    <name type="scientific">Streblomastix strix</name>
    <dbReference type="NCBI Taxonomy" id="222440"/>
    <lineage>
        <taxon>Eukaryota</taxon>
        <taxon>Metamonada</taxon>
        <taxon>Preaxostyla</taxon>
        <taxon>Oxymonadida</taxon>
        <taxon>Streblomastigidae</taxon>
        <taxon>Streblomastix</taxon>
    </lineage>
</organism>
<feature type="region of interest" description="Disordered" evidence="1">
    <location>
        <begin position="196"/>
        <end position="219"/>
    </location>
</feature>
<evidence type="ECO:0000256" key="1">
    <source>
        <dbReference type="SAM" id="MobiDB-lite"/>
    </source>
</evidence>
<proteinExistence type="predicted"/>